<organism evidence="2 3">
    <name type="scientific">Stutzerimonas frequens</name>
    <dbReference type="NCBI Taxonomy" id="2968969"/>
    <lineage>
        <taxon>Bacteria</taxon>
        <taxon>Pseudomonadati</taxon>
        <taxon>Pseudomonadota</taxon>
        <taxon>Gammaproteobacteria</taxon>
        <taxon>Pseudomonadales</taxon>
        <taxon>Pseudomonadaceae</taxon>
        <taxon>Stutzerimonas</taxon>
    </lineage>
</organism>
<keyword evidence="2" id="KW-0489">Methyltransferase</keyword>
<feature type="compositionally biased region" description="Basic and acidic residues" evidence="1">
    <location>
        <begin position="217"/>
        <end position="231"/>
    </location>
</feature>
<reference evidence="2" key="1">
    <citation type="submission" date="2022-11" db="EMBL/GenBank/DDBJ databases">
        <title>Genomic of Pseudomonas TF18.</title>
        <authorList>
            <person name="Liu T."/>
        </authorList>
    </citation>
    <scope>NUCLEOTIDE SEQUENCE</scope>
    <source>
        <strain evidence="2">TF18</strain>
    </source>
</reference>
<dbReference type="Proteomes" id="UP001164632">
    <property type="component" value="Chromosome"/>
</dbReference>
<evidence type="ECO:0000313" key="3">
    <source>
        <dbReference type="Proteomes" id="UP001164632"/>
    </source>
</evidence>
<dbReference type="GO" id="GO:0032259">
    <property type="term" value="P:methylation"/>
    <property type="evidence" value="ECO:0007669"/>
    <property type="project" value="UniProtKB-KW"/>
</dbReference>
<name>A0AA47I057_9GAMM</name>
<protein>
    <submittedName>
        <fullName evidence="2">DNA cytosine methyltransferase</fullName>
    </submittedName>
</protein>
<dbReference type="EMBL" id="CP113257">
    <property type="protein sequence ID" value="WAE53790.1"/>
    <property type="molecule type" value="Genomic_DNA"/>
</dbReference>
<dbReference type="RefSeq" id="WP_267932377.1">
    <property type="nucleotide sequence ID" value="NZ_CP113257.1"/>
</dbReference>
<dbReference type="AlphaFoldDB" id="A0AA47I057"/>
<feature type="region of interest" description="Disordered" evidence="1">
    <location>
        <begin position="202"/>
        <end position="257"/>
    </location>
</feature>
<accession>A0AA47I057</accession>
<proteinExistence type="predicted"/>
<evidence type="ECO:0000313" key="2">
    <source>
        <dbReference type="EMBL" id="WAE53790.1"/>
    </source>
</evidence>
<keyword evidence="2" id="KW-0808">Transferase</keyword>
<sequence>MRQPTALVACEFSGRVRDALTRAGFYAVSCDLLPSETEGEHIQGDVLEVLDWGWDLLIAHPPCTDLATSGARWFPEKIADGRQERALDFVRELLAAPIPFKALENPKSVISSQIRKPDQIIQPWMFGHGERKETHFWLQNLPLLVPTEIVCGREPTVHHMAPGPDRWKNRSRTYKGIADAIATQWGGYVLSQLADPARPVLVQGRAPGSSDHASPIRRTEARAERTLDPARTETASARECGSAFPSRAPEPSAARVG</sequence>
<gene>
    <name evidence="2" type="ORF">OSV15_06235</name>
</gene>
<dbReference type="GO" id="GO:0008168">
    <property type="term" value="F:methyltransferase activity"/>
    <property type="evidence" value="ECO:0007669"/>
    <property type="project" value="UniProtKB-KW"/>
</dbReference>
<evidence type="ECO:0000256" key="1">
    <source>
        <dbReference type="SAM" id="MobiDB-lite"/>
    </source>
</evidence>